<dbReference type="Proteomes" id="UP001175271">
    <property type="component" value="Unassembled WGS sequence"/>
</dbReference>
<dbReference type="EMBL" id="JAUCMV010000002">
    <property type="protein sequence ID" value="KAK0416378.1"/>
    <property type="molecule type" value="Genomic_DNA"/>
</dbReference>
<name>A0AA39I228_9BILA</name>
<accession>A0AA39I228</accession>
<protein>
    <submittedName>
        <fullName evidence="1">Uncharacterized protein</fullName>
    </submittedName>
</protein>
<gene>
    <name evidence="1" type="ORF">QR680_012449</name>
</gene>
<comment type="caution">
    <text evidence="1">The sequence shown here is derived from an EMBL/GenBank/DDBJ whole genome shotgun (WGS) entry which is preliminary data.</text>
</comment>
<evidence type="ECO:0000313" key="2">
    <source>
        <dbReference type="Proteomes" id="UP001175271"/>
    </source>
</evidence>
<keyword evidence="2" id="KW-1185">Reference proteome</keyword>
<proteinExistence type="predicted"/>
<sequence>MEKGVAYPDPYCDYANTIASQQKQVDNEWPCKENQHHLPPGVGCHNGSLLNPRIHVATPKTLGGYTLDITEGIFPIICAALELYEPEIRVEEHSVINEFVASTSFHVGDLPVCIGNEKGTTPQEAELNCKLAILHLLVSEEFIREASYEMHAYYKERERRKNREEESVGRISVPLVESSLKLSESEAILLFDGYITGVIQKEDHELVRSFFVDLVLNSANPFTVGMCVERSSFPRYTLYVALYDKRYKKVLNVKEMDNDYFSLTLNEGIRADLQTFRTSEDDVYRILSCRVSV</sequence>
<evidence type="ECO:0000313" key="1">
    <source>
        <dbReference type="EMBL" id="KAK0416378.1"/>
    </source>
</evidence>
<reference evidence="1" key="1">
    <citation type="submission" date="2023-06" db="EMBL/GenBank/DDBJ databases">
        <title>Genomic analysis of the entomopathogenic nematode Steinernema hermaphroditum.</title>
        <authorList>
            <person name="Schwarz E.M."/>
            <person name="Heppert J.K."/>
            <person name="Baniya A."/>
            <person name="Schwartz H.T."/>
            <person name="Tan C.-H."/>
            <person name="Antoshechkin I."/>
            <person name="Sternberg P.W."/>
            <person name="Goodrich-Blair H."/>
            <person name="Dillman A.R."/>
        </authorList>
    </citation>
    <scope>NUCLEOTIDE SEQUENCE</scope>
    <source>
        <strain evidence="1">PS9179</strain>
        <tissue evidence="1">Whole animal</tissue>
    </source>
</reference>
<organism evidence="1 2">
    <name type="scientific">Steinernema hermaphroditum</name>
    <dbReference type="NCBI Taxonomy" id="289476"/>
    <lineage>
        <taxon>Eukaryota</taxon>
        <taxon>Metazoa</taxon>
        <taxon>Ecdysozoa</taxon>
        <taxon>Nematoda</taxon>
        <taxon>Chromadorea</taxon>
        <taxon>Rhabditida</taxon>
        <taxon>Tylenchina</taxon>
        <taxon>Panagrolaimomorpha</taxon>
        <taxon>Strongyloidoidea</taxon>
        <taxon>Steinernematidae</taxon>
        <taxon>Steinernema</taxon>
    </lineage>
</organism>
<dbReference type="AlphaFoldDB" id="A0AA39I228"/>